<feature type="domain" description="Schlafen group 3-like DNA/RNA helicase" evidence="1">
    <location>
        <begin position="17"/>
        <end position="73"/>
    </location>
</feature>
<dbReference type="Proteomes" id="UP000308444">
    <property type="component" value="Unassembled WGS sequence"/>
</dbReference>
<evidence type="ECO:0000259" key="1">
    <source>
        <dbReference type="Pfam" id="PF09848"/>
    </source>
</evidence>
<dbReference type="EMBL" id="SZOH01005600">
    <property type="protein sequence ID" value="TKI78826.1"/>
    <property type="molecule type" value="Genomic_DNA"/>
</dbReference>
<organism evidence="2 3">
    <name type="scientific">Bacillus cereus</name>
    <dbReference type="NCBI Taxonomy" id="1396"/>
    <lineage>
        <taxon>Bacteria</taxon>
        <taxon>Bacillati</taxon>
        <taxon>Bacillota</taxon>
        <taxon>Bacilli</taxon>
        <taxon>Bacillales</taxon>
        <taxon>Bacillaceae</taxon>
        <taxon>Bacillus</taxon>
        <taxon>Bacillus cereus group</taxon>
    </lineage>
</organism>
<accession>A0A9X8ZYX7</accession>
<feature type="non-terminal residue" evidence="2">
    <location>
        <position position="1"/>
    </location>
</feature>
<dbReference type="InterPro" id="IPR018647">
    <property type="entry name" value="SLFN_3-like_DNA/RNA_helicase"/>
</dbReference>
<gene>
    <name evidence="2" type="ORF">FC695_45465</name>
</gene>
<proteinExistence type="predicted"/>
<name>A0A9X8ZYX7_BACCE</name>
<evidence type="ECO:0000313" key="3">
    <source>
        <dbReference type="Proteomes" id="UP000308444"/>
    </source>
</evidence>
<protein>
    <submittedName>
        <fullName evidence="2">DUF2075 domain-containing protein</fullName>
    </submittedName>
</protein>
<sequence length="89" mass="10187">LGAEIDCDYAGEENGDYDLNKAKIVVNPKEYKDRNGLPIKGTDINNEELTSYIKRIYYVLLSRGINGCYVHAVNQNMQRYLKEIVKVSQ</sequence>
<dbReference type="AlphaFoldDB" id="A0A9X8ZYX7"/>
<dbReference type="Pfam" id="PF09848">
    <property type="entry name" value="SLFN-g3_helicase"/>
    <property type="match status" value="1"/>
</dbReference>
<reference evidence="2 3" key="1">
    <citation type="journal article" date="2019" name="Environ. Microbiol.">
        <title>An active ?-lactamase is a part of an orchestrated cell wall stress resistance network of Bacillus subtilis and related rhizosphere species.</title>
        <authorList>
            <person name="Bucher T."/>
            <person name="Keren-Paz A."/>
            <person name="Hausser J."/>
            <person name="Olender T."/>
            <person name="Cytryn E."/>
            <person name="Kolodkin-Gal I."/>
        </authorList>
    </citation>
    <scope>NUCLEOTIDE SEQUENCE [LARGE SCALE GENOMIC DNA]</scope>
    <source>
        <strain evidence="2 3">I32</strain>
    </source>
</reference>
<comment type="caution">
    <text evidence="2">The sequence shown here is derived from an EMBL/GenBank/DDBJ whole genome shotgun (WGS) entry which is preliminary data.</text>
</comment>
<evidence type="ECO:0000313" key="2">
    <source>
        <dbReference type="EMBL" id="TKI78826.1"/>
    </source>
</evidence>